<evidence type="ECO:0000256" key="1">
    <source>
        <dbReference type="ARBA" id="ARBA00006787"/>
    </source>
</evidence>
<keyword evidence="5" id="KW-0223">Dioxygenase</keyword>
<evidence type="ECO:0000256" key="5">
    <source>
        <dbReference type="RuleBase" id="RU364048"/>
    </source>
</evidence>
<dbReference type="Proteomes" id="UP001501842">
    <property type="component" value="Unassembled WGS sequence"/>
</dbReference>
<comment type="similarity">
    <text evidence="1 5">Belongs to the carotenoid oxygenase family.</text>
</comment>
<comment type="cofactor">
    <cofactor evidence="5">
        <name>Fe(2+)</name>
        <dbReference type="ChEBI" id="CHEBI:29033"/>
    </cofactor>
    <text evidence="5">Binds 1 Fe(2+) ion per subunit.</text>
</comment>
<dbReference type="EC" id="1.13.11.-" evidence="5"/>
<name>A0ABP6H7H8_9ACTN</name>
<proteinExistence type="inferred from homology"/>
<gene>
    <name evidence="6" type="ORF">GCM10010439_65670</name>
</gene>
<evidence type="ECO:0000313" key="6">
    <source>
        <dbReference type="EMBL" id="GAA2737057.1"/>
    </source>
</evidence>
<dbReference type="InterPro" id="IPR004294">
    <property type="entry name" value="Carotenoid_Oase"/>
</dbReference>
<protein>
    <recommendedName>
        <fullName evidence="5">Dioxygenase</fullName>
        <ecNumber evidence="5">1.13.11.-</ecNumber>
    </recommendedName>
</protein>
<keyword evidence="3 5" id="KW-0560">Oxidoreductase</keyword>
<evidence type="ECO:0000256" key="2">
    <source>
        <dbReference type="ARBA" id="ARBA00022723"/>
    </source>
</evidence>
<evidence type="ECO:0000256" key="3">
    <source>
        <dbReference type="ARBA" id="ARBA00023002"/>
    </source>
</evidence>
<keyword evidence="7" id="KW-1185">Reference proteome</keyword>
<evidence type="ECO:0000313" key="7">
    <source>
        <dbReference type="Proteomes" id="UP001501842"/>
    </source>
</evidence>
<evidence type="ECO:0000256" key="4">
    <source>
        <dbReference type="ARBA" id="ARBA00023004"/>
    </source>
</evidence>
<sequence>MTYGVFDPLLEEHSYDVTEIDGTVPRELHGTLYRNGPGKWQVGTTLLDCIFDGDGMVSRFTFDQGRVGFRNRYLRTPQYRSKRRWRAGVGTSTGVPMPPTNTANTNLSFHAGDLLALWEGGKPTRVDPDTLETYGLHDFGGRLKGLGMWSAHPRFDPATGEMFNFGLRFLPTPGINCYRVDPAGRMTLIASVRVRGLSWNHDFGLTERHLVFVLSPTLPDVGGILRGRSAVSSLNYFPDLPTRFLLVPRDGGPPRIVEHEAMVGTHITNAYEDGPDTVVELVRYPDWEPLKADLLNFRDRFHLTRPSSLVRYRVAAGKVTEEELADHPCELPQFDWRRSSTRHRFSYLSGHHGTEGFFDAVLKVDHDTGAVTSHVLGDCVGEPVFVPRSEDSAEDDGWLLSVVYQAARHRSGLAVLDARSLDLVATAWLPHHIPYGFHGGFTTRLPAA</sequence>
<organism evidence="6 7">
    <name type="scientific">Actinocorallia aurantiaca</name>
    <dbReference type="NCBI Taxonomy" id="46204"/>
    <lineage>
        <taxon>Bacteria</taxon>
        <taxon>Bacillati</taxon>
        <taxon>Actinomycetota</taxon>
        <taxon>Actinomycetes</taxon>
        <taxon>Streptosporangiales</taxon>
        <taxon>Thermomonosporaceae</taxon>
        <taxon>Actinocorallia</taxon>
    </lineage>
</organism>
<dbReference type="RefSeq" id="WP_344456615.1">
    <property type="nucleotide sequence ID" value="NZ_BAAATZ010000034.1"/>
</dbReference>
<keyword evidence="2 5" id="KW-0479">Metal-binding</keyword>
<accession>A0ABP6H7H8</accession>
<dbReference type="PANTHER" id="PTHR10543">
    <property type="entry name" value="BETA-CAROTENE DIOXYGENASE"/>
    <property type="match status" value="1"/>
</dbReference>
<dbReference type="PANTHER" id="PTHR10543:SF89">
    <property type="entry name" value="CAROTENOID 9,10(9',10')-CLEAVAGE DIOXYGENASE 1"/>
    <property type="match status" value="1"/>
</dbReference>
<comment type="caution">
    <text evidence="6">The sequence shown here is derived from an EMBL/GenBank/DDBJ whole genome shotgun (WGS) entry which is preliminary data.</text>
</comment>
<keyword evidence="4 5" id="KW-0408">Iron</keyword>
<dbReference type="EMBL" id="BAAATZ010000034">
    <property type="protein sequence ID" value="GAA2737057.1"/>
    <property type="molecule type" value="Genomic_DNA"/>
</dbReference>
<reference evidence="7" key="1">
    <citation type="journal article" date="2019" name="Int. J. Syst. Evol. Microbiol.">
        <title>The Global Catalogue of Microorganisms (GCM) 10K type strain sequencing project: providing services to taxonomists for standard genome sequencing and annotation.</title>
        <authorList>
            <consortium name="The Broad Institute Genomics Platform"/>
            <consortium name="The Broad Institute Genome Sequencing Center for Infectious Disease"/>
            <person name="Wu L."/>
            <person name="Ma J."/>
        </authorList>
    </citation>
    <scope>NUCLEOTIDE SEQUENCE [LARGE SCALE GENOMIC DNA]</scope>
    <source>
        <strain evidence="7">JCM 8201</strain>
    </source>
</reference>
<dbReference type="Pfam" id="PF03055">
    <property type="entry name" value="RPE65"/>
    <property type="match status" value="1"/>
</dbReference>